<evidence type="ECO:0000313" key="3">
    <source>
        <dbReference type="Proteomes" id="UP000730482"/>
    </source>
</evidence>
<evidence type="ECO:0000313" key="2">
    <source>
        <dbReference type="EMBL" id="MBS2549405.1"/>
    </source>
</evidence>
<accession>A0ABS5KTT3</accession>
<feature type="domain" description="Suppressor of fused-like" evidence="1">
    <location>
        <begin position="35"/>
        <end position="186"/>
    </location>
</feature>
<evidence type="ECO:0000259" key="1">
    <source>
        <dbReference type="Pfam" id="PF05076"/>
    </source>
</evidence>
<dbReference type="InterPro" id="IPR020941">
    <property type="entry name" value="SUFU-like_domain"/>
</dbReference>
<organism evidence="2 3">
    <name type="scientific">Catenulispora pinistramenti</name>
    <dbReference type="NCBI Taxonomy" id="2705254"/>
    <lineage>
        <taxon>Bacteria</taxon>
        <taxon>Bacillati</taxon>
        <taxon>Actinomycetota</taxon>
        <taxon>Actinomycetes</taxon>
        <taxon>Catenulisporales</taxon>
        <taxon>Catenulisporaceae</taxon>
        <taxon>Catenulispora</taxon>
    </lineage>
</organism>
<protein>
    <submittedName>
        <fullName evidence="2">Suppressor of fused domain protein</fullName>
    </submittedName>
</protein>
<name>A0ABS5KTT3_9ACTN</name>
<comment type="caution">
    <text evidence="2">The sequence shown here is derived from an EMBL/GenBank/DDBJ whole genome shotgun (WGS) entry which is preliminary data.</text>
</comment>
<sequence length="190" mass="21423">MRNEDGNTDRLLAHYRRFLGEQHRVYDGEAEQEPPRPYDLVEYRLPEPGVSAWVTNGLRTQPISTLRAQELFCFLRESQRVTAGTLTAMAADAVLGQMTGLEYDDVVKHDSPLIEGTRIHGVVAYPNPVFGTDFDLVDDRVSRLQLQIITLIPVTPSEIEFVAEEGADALWDVFRDNDIDILDINRAPAL</sequence>
<dbReference type="Proteomes" id="UP000730482">
    <property type="component" value="Unassembled WGS sequence"/>
</dbReference>
<keyword evidence="3" id="KW-1185">Reference proteome</keyword>
<gene>
    <name evidence="2" type="ORF">KGQ19_21310</name>
</gene>
<reference evidence="2 3" key="1">
    <citation type="submission" date="2020-02" db="EMBL/GenBank/DDBJ databases">
        <title>Acidophilic actinobacteria isolated from forest soil.</title>
        <authorList>
            <person name="Golinska P."/>
        </authorList>
    </citation>
    <scope>NUCLEOTIDE SEQUENCE [LARGE SCALE GENOMIC DNA]</scope>
    <source>
        <strain evidence="2 3">NL8</strain>
    </source>
</reference>
<dbReference type="Pfam" id="PF05076">
    <property type="entry name" value="SUFU"/>
    <property type="match status" value="1"/>
</dbReference>
<dbReference type="RefSeq" id="WP_212010962.1">
    <property type="nucleotide sequence ID" value="NZ_JAAFYZ010000071.1"/>
</dbReference>
<dbReference type="EMBL" id="JAAFYZ010000071">
    <property type="protein sequence ID" value="MBS2549405.1"/>
    <property type="molecule type" value="Genomic_DNA"/>
</dbReference>
<proteinExistence type="predicted"/>